<dbReference type="AlphaFoldDB" id="A0A0S7BYJ0"/>
<protein>
    <submittedName>
        <fullName evidence="1">Uncharacterized protein</fullName>
    </submittedName>
</protein>
<proteinExistence type="predicted"/>
<gene>
    <name evidence="1" type="ORF">TBC1_11166</name>
</gene>
<dbReference type="RefSeq" id="WP_062037120.1">
    <property type="nucleotide sequence ID" value="NZ_DF968182.1"/>
</dbReference>
<dbReference type="EMBL" id="DF968182">
    <property type="protein sequence ID" value="GAP42038.1"/>
    <property type="molecule type" value="Genomic_DNA"/>
</dbReference>
<dbReference type="Proteomes" id="UP000053091">
    <property type="component" value="Unassembled WGS sequence"/>
</dbReference>
<keyword evidence="2" id="KW-1185">Reference proteome</keyword>
<evidence type="ECO:0000313" key="2">
    <source>
        <dbReference type="Proteomes" id="UP000053091"/>
    </source>
</evidence>
<name>A0A0S7BYJ0_9BACT</name>
<sequence>MKAQLIPFFTLLLLLTVSCEKEKPVSYGFHCPIQDNSNGYTVMAVTSQAESVQLEGSVSVSEGSVEIILLGPGKEEIYKISVEAPGHVTVNESFPARTGFWQLKYKSTKGNGNLELHLKYRGANQN</sequence>
<dbReference type="PROSITE" id="PS51257">
    <property type="entry name" value="PROKAR_LIPOPROTEIN"/>
    <property type="match status" value="1"/>
</dbReference>
<evidence type="ECO:0000313" key="1">
    <source>
        <dbReference type="EMBL" id="GAP42038.1"/>
    </source>
</evidence>
<dbReference type="STRING" id="1678841.TBC1_11166"/>
<reference evidence="1" key="1">
    <citation type="journal article" date="2015" name="Genome Announc.">
        <title>Draft Genome Sequence of Bacteroidales Strain TBC1, a Novel Isolate from a Methanogenic Wastewater Treatment System.</title>
        <authorList>
            <person name="Tourlousse D.M."/>
            <person name="Matsuura N."/>
            <person name="Sun L."/>
            <person name="Toyonaga M."/>
            <person name="Kuroda K."/>
            <person name="Ohashi A."/>
            <person name="Cruz R."/>
            <person name="Yamaguchi T."/>
            <person name="Sekiguchi Y."/>
        </authorList>
    </citation>
    <scope>NUCLEOTIDE SEQUENCE [LARGE SCALE GENOMIC DNA]</scope>
    <source>
        <strain evidence="1">TBC1</strain>
    </source>
</reference>
<organism evidence="1">
    <name type="scientific">Lentimicrobium saccharophilum</name>
    <dbReference type="NCBI Taxonomy" id="1678841"/>
    <lineage>
        <taxon>Bacteria</taxon>
        <taxon>Pseudomonadati</taxon>
        <taxon>Bacteroidota</taxon>
        <taxon>Bacteroidia</taxon>
        <taxon>Bacteroidales</taxon>
        <taxon>Lentimicrobiaceae</taxon>
        <taxon>Lentimicrobium</taxon>
    </lineage>
</organism>
<accession>A0A0S7BYJ0</accession>